<dbReference type="CDD" id="cd09917">
    <property type="entry name" value="F-box_SF"/>
    <property type="match status" value="1"/>
</dbReference>
<dbReference type="OrthoDB" id="3140657at2759"/>
<name>A0A5N7BHS3_9EURO</name>
<sequence>MGLEILPREILTLIIGLLVNRPNHIVDCHRNLQDICNARLVSRLWHTLATPLVFENVTLAYNEQYQAWNDMVDREVVRQAIRYAYIRSAPVDDHPDGIWNAYSDCGYNGLIDAIGRLAELDRIKALHLRFSRHCGGAEGDYHRDEVVETISSRQKILESVFQAIQRRSSYTHGARTVGSLTIENLQNAPLPEFTSSKLFKSVTKNIHALHLMVADEYDDAGPDWDTYRIERRVFEPYLHHQWLAPLSDHLVHLTLSFQVGWGTIPGYFDGSGLHFPRLEMLNLGNFVIGHHDQFDWVLTQSSLVSLCLDRCSIVSHITTHRSNLHEWAVRTHDWHEYPLGSFGIDDDCAIFGFSGTWEAIFDGICTKLSNLREFRFHYEYEPVFPVCPEMLSVSLTKQRYTTFDDFWHDADEDTGLLDFGDSGWGIPDERYVNRSNETEIGDGRALDDLLQEIRNRQQQ</sequence>
<keyword evidence="2" id="KW-1185">Reference proteome</keyword>
<dbReference type="EMBL" id="ML736172">
    <property type="protein sequence ID" value="KAE8381321.1"/>
    <property type="molecule type" value="Genomic_DNA"/>
</dbReference>
<gene>
    <name evidence="1" type="ORF">BDV26DRAFT_301779</name>
</gene>
<dbReference type="Proteomes" id="UP000326198">
    <property type="component" value="Unassembled WGS sequence"/>
</dbReference>
<proteinExistence type="predicted"/>
<evidence type="ECO:0000313" key="2">
    <source>
        <dbReference type="Proteomes" id="UP000326198"/>
    </source>
</evidence>
<accession>A0A5N7BHS3</accession>
<reference evidence="1 2" key="1">
    <citation type="submission" date="2019-04" db="EMBL/GenBank/DDBJ databases">
        <title>Friends and foes A comparative genomics studyof 23 Aspergillus species from section Flavi.</title>
        <authorList>
            <consortium name="DOE Joint Genome Institute"/>
            <person name="Kjaerbolling I."/>
            <person name="Vesth T."/>
            <person name="Frisvad J.C."/>
            <person name="Nybo J.L."/>
            <person name="Theobald S."/>
            <person name="Kildgaard S."/>
            <person name="Isbrandt T."/>
            <person name="Kuo A."/>
            <person name="Sato A."/>
            <person name="Lyhne E.K."/>
            <person name="Kogle M.E."/>
            <person name="Wiebenga A."/>
            <person name="Kun R.S."/>
            <person name="Lubbers R.J."/>
            <person name="Makela M.R."/>
            <person name="Barry K."/>
            <person name="Chovatia M."/>
            <person name="Clum A."/>
            <person name="Daum C."/>
            <person name="Haridas S."/>
            <person name="He G."/>
            <person name="LaButti K."/>
            <person name="Lipzen A."/>
            <person name="Mondo S."/>
            <person name="Riley R."/>
            <person name="Salamov A."/>
            <person name="Simmons B.A."/>
            <person name="Magnuson J.K."/>
            <person name="Henrissat B."/>
            <person name="Mortensen U.H."/>
            <person name="Larsen T.O."/>
            <person name="Devries R.P."/>
            <person name="Grigoriev I.V."/>
            <person name="Machida M."/>
            <person name="Baker S.E."/>
            <person name="Andersen M.R."/>
        </authorList>
    </citation>
    <scope>NUCLEOTIDE SEQUENCE [LARGE SCALE GENOMIC DNA]</scope>
    <source>
        <strain evidence="1 2">IBT 29228</strain>
    </source>
</reference>
<organism evidence="1 2">
    <name type="scientific">Aspergillus bertholletiae</name>
    <dbReference type="NCBI Taxonomy" id="1226010"/>
    <lineage>
        <taxon>Eukaryota</taxon>
        <taxon>Fungi</taxon>
        <taxon>Dikarya</taxon>
        <taxon>Ascomycota</taxon>
        <taxon>Pezizomycotina</taxon>
        <taxon>Eurotiomycetes</taxon>
        <taxon>Eurotiomycetidae</taxon>
        <taxon>Eurotiales</taxon>
        <taxon>Aspergillaceae</taxon>
        <taxon>Aspergillus</taxon>
        <taxon>Aspergillus subgen. Circumdati</taxon>
    </lineage>
</organism>
<dbReference type="PANTHER" id="PTHR42057:SF2">
    <property type="entry name" value="F-BOX DOMAIN PROTEIN (AFU_ORTHOLOGUE AFUA_4G00200)-RELATED"/>
    <property type="match status" value="1"/>
</dbReference>
<evidence type="ECO:0000313" key="1">
    <source>
        <dbReference type="EMBL" id="KAE8381321.1"/>
    </source>
</evidence>
<protein>
    <submittedName>
        <fullName evidence="1">Uncharacterized protein</fullName>
    </submittedName>
</protein>
<dbReference type="AlphaFoldDB" id="A0A5N7BHS3"/>
<dbReference type="PANTHER" id="PTHR42057">
    <property type="entry name" value="F-BOX DOMAIN PROTEIN (AFU_ORTHOLOGUE AFUA_4G00200)"/>
    <property type="match status" value="1"/>
</dbReference>